<gene>
    <name evidence="1" type="ORF">B0I36DRAFT_313647</name>
</gene>
<dbReference type="Proteomes" id="UP000756346">
    <property type="component" value="Unassembled WGS sequence"/>
</dbReference>
<proteinExistence type="predicted"/>
<accession>A0A9P9BUA2</accession>
<name>A0A9P9BUA2_9PEZI</name>
<comment type="caution">
    <text evidence="1">The sequence shown here is derived from an EMBL/GenBank/DDBJ whole genome shotgun (WGS) entry which is preliminary data.</text>
</comment>
<evidence type="ECO:0000313" key="2">
    <source>
        <dbReference type="Proteomes" id="UP000756346"/>
    </source>
</evidence>
<keyword evidence="2" id="KW-1185">Reference proteome</keyword>
<evidence type="ECO:0000313" key="1">
    <source>
        <dbReference type="EMBL" id="KAH7037259.1"/>
    </source>
</evidence>
<dbReference type="EMBL" id="JAGTJQ010000002">
    <property type="protein sequence ID" value="KAH7037259.1"/>
    <property type="molecule type" value="Genomic_DNA"/>
</dbReference>
<protein>
    <submittedName>
        <fullName evidence="1">Uncharacterized protein</fullName>
    </submittedName>
</protein>
<sequence length="97" mass="10414">MFSSSGVTPSSSARTASLPMPTTLASKACPRIGCLGLRTSSRWLPSVLWLSQRPGAPFSTDAYSRLIRRCCSNIFLYATSSRLPFIAMACSSSANVF</sequence>
<dbReference type="RefSeq" id="XP_046016380.1">
    <property type="nucleotide sequence ID" value="XM_046152654.1"/>
</dbReference>
<reference evidence="1" key="1">
    <citation type="journal article" date="2021" name="Nat. Commun.">
        <title>Genetic determinants of endophytism in the Arabidopsis root mycobiome.</title>
        <authorList>
            <person name="Mesny F."/>
            <person name="Miyauchi S."/>
            <person name="Thiergart T."/>
            <person name="Pickel B."/>
            <person name="Atanasova L."/>
            <person name="Karlsson M."/>
            <person name="Huettel B."/>
            <person name="Barry K.W."/>
            <person name="Haridas S."/>
            <person name="Chen C."/>
            <person name="Bauer D."/>
            <person name="Andreopoulos W."/>
            <person name="Pangilinan J."/>
            <person name="LaButti K."/>
            <person name="Riley R."/>
            <person name="Lipzen A."/>
            <person name="Clum A."/>
            <person name="Drula E."/>
            <person name="Henrissat B."/>
            <person name="Kohler A."/>
            <person name="Grigoriev I.V."/>
            <person name="Martin F.M."/>
            <person name="Hacquard S."/>
        </authorList>
    </citation>
    <scope>NUCLEOTIDE SEQUENCE</scope>
    <source>
        <strain evidence="1">MPI-CAGE-CH-0230</strain>
    </source>
</reference>
<dbReference type="GeneID" id="70182200"/>
<organism evidence="1 2">
    <name type="scientific">Microdochium trichocladiopsis</name>
    <dbReference type="NCBI Taxonomy" id="1682393"/>
    <lineage>
        <taxon>Eukaryota</taxon>
        <taxon>Fungi</taxon>
        <taxon>Dikarya</taxon>
        <taxon>Ascomycota</taxon>
        <taxon>Pezizomycotina</taxon>
        <taxon>Sordariomycetes</taxon>
        <taxon>Xylariomycetidae</taxon>
        <taxon>Xylariales</taxon>
        <taxon>Microdochiaceae</taxon>
        <taxon>Microdochium</taxon>
    </lineage>
</organism>
<dbReference type="AlphaFoldDB" id="A0A9P9BUA2"/>